<evidence type="ECO:0000313" key="2">
    <source>
        <dbReference type="Proteomes" id="UP000829398"/>
    </source>
</evidence>
<sequence length="1620" mass="181436">MTGTHTTMEADLNNSYARLTLAEEEEGGIIVAGVEDDECAEAKSDFRYCLVGRFLTDKVINFPAMKSTMASLWRPGRGVCIKDLSPTLFLFQFFHEIDINRVIDSGPWTFDQHILIVQRLGAEDQPQHVPLFHTSFWTQIYNLPIGFQSEKILQSIGNYIGKFVESDENNLKGIWRNYMRIRVAIDVRQPLKRRMRLKKAGGDWMWVDFKYERLNVFCFICGLLGHTEKSCPSLYECTTATITKPFGHWMKAPTRRNLMNAGDRWLRSTPPGEEEMKVGSCNNSGEAMTVDMEGTINPGLNKGNIYEGGDITGIVDTIAGSQHFLTKRGQLLDKGKEVMAPPKVSGQLQECGEEFNSGIIVIDAKRRRAHGAMQLELGSDETKSTQVMENVGGSKNGLAVGPVGRSGGLALYWNSSHNVRLLKFGRNFIDVQVENADSRTWRCTGFYGFPETSKRRDSWELLRSLSSISSLPWVCIGDFNDLLHNSEKRGRCQHPNWKLQGFRAAVSDSGLVDLGMEGYQYTWERSRGTVDWVEERLDRALVSSTWLSLFPKASVVSLEALCSDHLPIFLDPSSHHQFPKIKRFRFENVWLSEPDCMEVVTKSWELSGGCPIQSKLLSCGSALMRWGGHLACDFVNRLASCKQKMGSLRGCRDQTSVAEFVESRKRYNELLHSHEVFWKQRSKSLWLKEGDMNSRYFHSTASKRKRQNMIGRLRNSAGQWCSNSAEVNSLIGEYFSKLFHSEGSTGADIISCVATKITAAQNQELLEPFTATDVRDALFSMHPDKSPGPDGMNPAFFQKFWHIVEGDVTAACLHFIDNCEFPDELNATAIVLIPKKSKPECLADLRPIALCNVLYKIVAKMLANRMKAVLSSIISENQSAFVPGRAITDNILISAEIMHYLKRKRQGKTGIAALKIDMSKAYDRIEWGFLKAMMLKLGFAARWVELILLCVSTVTYKVIQGNKEVGPIVPSRGLRQGDPLSPYLFIICAEGLSSLLHKQERAGLMHGVRVARGAPIVTHLFFADDCFLFFHANEQEARIIKQSLASYGAASGQVVNYNKSSISYSANVRAASAQQVCDILEVAATSNHGSYLGLPSSIGRNKNEAFRFIRDKVWRRLQGWNQKLLSRAGKEILLKTVAQAMPNYAMNLYLLPLDLCRELERMMNSFWWGNHRSDSRGINWMRWERLCKPKAYGGIGFKQLHHFNVAMLGKQGWRLLSQPDSLVARILKSRYHPLTSFGKATVGSNPSYAWRSIMAAHHVITQGSRIQIGNGLQTTIGGSPWLPDLDHGYVTTPLPDAIINAPVSSLMLPGQRNWDLDALTDIFNEKDRGLITQIPLSSRRDDDVWYWSADSKADESVVHCLLNCSFAKSCWILSPIGFEGGCMYFGDWLARVFARCSSDDCDLAAMICWSLWLNRNSKVWKNKNGRLSSVLNLAGQVLFQWRSVRKLQLFDNTFVSDSHGAVCWQRPSVGWFKCNVDAATFSSSGKISHGAVIRNSDGVFIAARSDCFIGSFGAREAEAIGVREILSWLKGLPVFPVIVEMDSLQVFNALTTNSFSPNGFGLIIDDCRALAQSIGDVTFSFVRRSANSAAHFIARVGGSLSGPGEWRHVPPPWLISKLSA</sequence>
<evidence type="ECO:0000313" key="1">
    <source>
        <dbReference type="EMBL" id="KAH9750384.1"/>
    </source>
</evidence>
<proteinExistence type="predicted"/>
<dbReference type="EMBL" id="CM039174">
    <property type="protein sequence ID" value="KAH9750384.1"/>
    <property type="molecule type" value="Genomic_DNA"/>
</dbReference>
<organism evidence="1 2">
    <name type="scientific">Citrus sinensis</name>
    <name type="common">Sweet orange</name>
    <name type="synonym">Citrus aurantium var. sinensis</name>
    <dbReference type="NCBI Taxonomy" id="2711"/>
    <lineage>
        <taxon>Eukaryota</taxon>
        <taxon>Viridiplantae</taxon>
        <taxon>Streptophyta</taxon>
        <taxon>Embryophyta</taxon>
        <taxon>Tracheophyta</taxon>
        <taxon>Spermatophyta</taxon>
        <taxon>Magnoliopsida</taxon>
        <taxon>eudicotyledons</taxon>
        <taxon>Gunneridae</taxon>
        <taxon>Pentapetalae</taxon>
        <taxon>rosids</taxon>
        <taxon>malvids</taxon>
        <taxon>Sapindales</taxon>
        <taxon>Rutaceae</taxon>
        <taxon>Aurantioideae</taxon>
        <taxon>Citrus</taxon>
    </lineage>
</organism>
<accession>A0ACB8K7Q4</accession>
<comment type="caution">
    <text evidence="1">The sequence shown here is derived from an EMBL/GenBank/DDBJ whole genome shotgun (WGS) entry which is preliminary data.</text>
</comment>
<keyword evidence="1" id="KW-0808">Transferase</keyword>
<keyword evidence="1" id="KW-0695">RNA-directed DNA polymerase</keyword>
<reference evidence="2" key="1">
    <citation type="journal article" date="2023" name="Hortic. Res.">
        <title>A chromosome-level phased genome enabling allele-level studies in sweet orange: a case study on citrus Huanglongbing tolerance.</title>
        <authorList>
            <person name="Wu B."/>
            <person name="Yu Q."/>
            <person name="Deng Z."/>
            <person name="Duan Y."/>
            <person name="Luo F."/>
            <person name="Gmitter F. Jr."/>
        </authorList>
    </citation>
    <scope>NUCLEOTIDE SEQUENCE [LARGE SCALE GENOMIC DNA]</scope>
    <source>
        <strain evidence="2">cv. Valencia</strain>
    </source>
</reference>
<dbReference type="Proteomes" id="UP000829398">
    <property type="component" value="Chromosome 5"/>
</dbReference>
<keyword evidence="1" id="KW-0548">Nucleotidyltransferase</keyword>
<protein>
    <submittedName>
        <fullName evidence="1">Reverse transcriptase domain-containing protein</fullName>
    </submittedName>
</protein>
<keyword evidence="2" id="KW-1185">Reference proteome</keyword>
<gene>
    <name evidence="1" type="ORF">KPL71_013856</name>
</gene>
<name>A0ACB8K7Q4_CITSI</name>